<sequence>MGEQLFVRPTHPGCAAGSAPFDGTLISRFVARHLLPIPTEELGDDDAPPVDGHRLLGGTTFVDPVGIRVDVGPEAIVVHETGIAAERTIFAALSEIGGIAIDPEQALAISCDPRWLRAARSPVDTLVVVSTVTELSAAMRAPGMRSGILDGRGWQPT</sequence>
<evidence type="ECO:0000313" key="1">
    <source>
        <dbReference type="EMBL" id="MEE3849346.1"/>
    </source>
</evidence>
<gene>
    <name evidence="1" type="ORF">VZC37_03335</name>
</gene>
<organism evidence="1 2">
    <name type="scientific">Gordonia sesuvii</name>
    <dbReference type="NCBI Taxonomy" id="3116777"/>
    <lineage>
        <taxon>Bacteria</taxon>
        <taxon>Bacillati</taxon>
        <taxon>Actinomycetota</taxon>
        <taxon>Actinomycetes</taxon>
        <taxon>Mycobacteriales</taxon>
        <taxon>Gordoniaceae</taxon>
        <taxon>Gordonia</taxon>
    </lineage>
</organism>
<comment type="caution">
    <text evidence="1">The sequence shown here is derived from an EMBL/GenBank/DDBJ whole genome shotgun (WGS) entry which is preliminary data.</text>
</comment>
<name>A0ABU7M9J8_9ACTN</name>
<dbReference type="Proteomes" id="UP001347146">
    <property type="component" value="Unassembled WGS sequence"/>
</dbReference>
<evidence type="ECO:0000313" key="2">
    <source>
        <dbReference type="Proteomes" id="UP001347146"/>
    </source>
</evidence>
<keyword evidence="2" id="KW-1185">Reference proteome</keyword>
<dbReference type="RefSeq" id="WP_330430981.1">
    <property type="nucleotide sequence ID" value="NZ_JAZDUF010000001.1"/>
</dbReference>
<reference evidence="1 2" key="1">
    <citation type="submission" date="2024-01" db="EMBL/GenBank/DDBJ databases">
        <title>Draft genome sequence of Gordonia sp. LSe1-13.</title>
        <authorList>
            <person name="Suphannarot A."/>
            <person name="Mingma R."/>
        </authorList>
    </citation>
    <scope>NUCLEOTIDE SEQUENCE [LARGE SCALE GENOMIC DNA]</scope>
    <source>
        <strain evidence="1 2">LSe1-13</strain>
    </source>
</reference>
<dbReference type="EMBL" id="JAZDUF010000001">
    <property type="protein sequence ID" value="MEE3849346.1"/>
    <property type="molecule type" value="Genomic_DNA"/>
</dbReference>
<protein>
    <submittedName>
        <fullName evidence="1">Uncharacterized protein</fullName>
    </submittedName>
</protein>
<accession>A0ABU7M9J8</accession>
<proteinExistence type="predicted"/>